<accession>A0A1V4JP30</accession>
<keyword evidence="2" id="KW-1185">Reference proteome</keyword>
<evidence type="ECO:0000313" key="1">
    <source>
        <dbReference type="EMBL" id="OPJ73487.1"/>
    </source>
</evidence>
<name>A0A1V4JP30_PATFA</name>
<organism evidence="1 2">
    <name type="scientific">Patagioenas fasciata monilis</name>
    <dbReference type="NCBI Taxonomy" id="372326"/>
    <lineage>
        <taxon>Eukaryota</taxon>
        <taxon>Metazoa</taxon>
        <taxon>Chordata</taxon>
        <taxon>Craniata</taxon>
        <taxon>Vertebrata</taxon>
        <taxon>Euteleostomi</taxon>
        <taxon>Archelosauria</taxon>
        <taxon>Archosauria</taxon>
        <taxon>Dinosauria</taxon>
        <taxon>Saurischia</taxon>
        <taxon>Theropoda</taxon>
        <taxon>Coelurosauria</taxon>
        <taxon>Aves</taxon>
        <taxon>Neognathae</taxon>
        <taxon>Neoaves</taxon>
        <taxon>Columbimorphae</taxon>
        <taxon>Columbiformes</taxon>
        <taxon>Columbidae</taxon>
        <taxon>Patagioenas</taxon>
    </lineage>
</organism>
<evidence type="ECO:0000313" key="2">
    <source>
        <dbReference type="Proteomes" id="UP000190648"/>
    </source>
</evidence>
<proteinExistence type="predicted"/>
<reference evidence="1 2" key="1">
    <citation type="submission" date="2016-02" db="EMBL/GenBank/DDBJ databases">
        <title>Band-tailed pigeon sequencing and assembly.</title>
        <authorList>
            <person name="Soares A.E."/>
            <person name="Novak B.J."/>
            <person name="Rice E.S."/>
            <person name="O'Connell B."/>
            <person name="Chang D."/>
            <person name="Weber S."/>
            <person name="Shapiro B."/>
        </authorList>
    </citation>
    <scope>NUCLEOTIDE SEQUENCE [LARGE SCALE GENOMIC DNA]</scope>
    <source>
        <strain evidence="1">BTP2013</strain>
        <tissue evidence="1">Blood</tissue>
    </source>
</reference>
<comment type="caution">
    <text evidence="1">The sequence shown here is derived from an EMBL/GenBank/DDBJ whole genome shotgun (WGS) entry which is preliminary data.</text>
</comment>
<dbReference type="Proteomes" id="UP000190648">
    <property type="component" value="Unassembled WGS sequence"/>
</dbReference>
<protein>
    <submittedName>
        <fullName evidence="1">Uncharacterized protein</fullName>
    </submittedName>
</protein>
<dbReference type="AlphaFoldDB" id="A0A1V4JP30"/>
<sequence length="67" mass="7333">MSAYALSIDVASEAAVKVIIISSFRVWLDVRNVKGHPEASGEHTMGKNQTCDRTSPRLCSVPNLEVF</sequence>
<gene>
    <name evidence="1" type="ORF">AV530_005827</name>
</gene>
<dbReference type="EMBL" id="LSYS01006902">
    <property type="protein sequence ID" value="OPJ73487.1"/>
    <property type="molecule type" value="Genomic_DNA"/>
</dbReference>